<dbReference type="EMBL" id="FQYV01000026">
    <property type="protein sequence ID" value="SHJ79547.1"/>
    <property type="molecule type" value="Genomic_DNA"/>
</dbReference>
<sequence>MKKINIIKSMLILACLFGITSANAQFTQTSKIVSENREGRAEYGTSVALKENFAIVGASRENGASGAAYIYSKDTQGTWAYTQTLSADDSNEGAEYGGGVKFSDDYLVVAAGRADVNGTIRAGALYVYDYQNNSWEFSTKIVASDLSGDAKLAMNPTSLDVEGNTIIAGAPGEDSWTGSVYVFTKVDGVWEETQKIMSPDPLANDIFGIGVSISGDQLLVGAQGVNDRVGVAYLYIKNASGLWEYNQTIAASNGEVEDYFGSSVTIQDDKIVVGAYGTDLEVGTAYIFEKNTEGTFEEVQILNANPSTDRVQFGWATAINEDYIAVTAPHIYGNEVAEVYFYKKDADGTWIEDQIIQGDDTVGEDFYGWSIAMFNNEMIVGAPRVDFDANGDNEMGDAGAAYIFMNTDILGVTDNEINSNLIQLYPNPTRTDIKIESISKMISAYSVYSVNGTLLQEFTNLNTNFSVLNTSNYSNGMYFLEINFEDGSSVSKKIIKN</sequence>
<dbReference type="STRING" id="797419.SAMN05216556_1235"/>
<name>A0A1M6M7V5_9FLAO</name>
<keyword evidence="3" id="KW-0325">Glycoprotein</keyword>
<feature type="chain" id="PRO_5009919435" evidence="4">
    <location>
        <begin position="25"/>
        <end position="497"/>
    </location>
</feature>
<evidence type="ECO:0000313" key="6">
    <source>
        <dbReference type="EMBL" id="SHJ79547.1"/>
    </source>
</evidence>
<dbReference type="Proteomes" id="UP000184172">
    <property type="component" value="Unassembled WGS sequence"/>
</dbReference>
<dbReference type="Gene3D" id="2.130.10.130">
    <property type="entry name" value="Integrin alpha, N-terminal"/>
    <property type="match status" value="2"/>
</dbReference>
<dbReference type="OrthoDB" id="964745at2"/>
<proteinExistence type="predicted"/>
<dbReference type="InterPro" id="IPR028994">
    <property type="entry name" value="Integrin_alpha_N"/>
</dbReference>
<keyword evidence="2" id="KW-0677">Repeat</keyword>
<evidence type="ECO:0000259" key="5">
    <source>
        <dbReference type="Pfam" id="PF18962"/>
    </source>
</evidence>
<dbReference type="PANTHER" id="PTHR36220:SF1">
    <property type="entry name" value="GAMMA TUBULIN COMPLEX COMPONENT C-TERMINAL DOMAIN-CONTAINING PROTEIN"/>
    <property type="match status" value="1"/>
</dbReference>
<dbReference type="RefSeq" id="WP_073220747.1">
    <property type="nucleotide sequence ID" value="NZ_FNNS01000023.1"/>
</dbReference>
<dbReference type="PANTHER" id="PTHR36220">
    <property type="entry name" value="UNNAMED PRODUCT"/>
    <property type="match status" value="1"/>
</dbReference>
<dbReference type="InterPro" id="IPR013519">
    <property type="entry name" value="Int_alpha_beta-p"/>
</dbReference>
<dbReference type="InterPro" id="IPR013517">
    <property type="entry name" value="FG-GAP"/>
</dbReference>
<evidence type="ECO:0000313" key="7">
    <source>
        <dbReference type="Proteomes" id="UP000184172"/>
    </source>
</evidence>
<accession>A0A1M6M7V5</accession>
<organism evidence="6 7">
    <name type="scientific">Aequorivita viscosa</name>
    <dbReference type="NCBI Taxonomy" id="797419"/>
    <lineage>
        <taxon>Bacteria</taxon>
        <taxon>Pseudomonadati</taxon>
        <taxon>Bacteroidota</taxon>
        <taxon>Flavobacteriia</taxon>
        <taxon>Flavobacteriales</taxon>
        <taxon>Flavobacteriaceae</taxon>
        <taxon>Aequorivita</taxon>
    </lineage>
</organism>
<dbReference type="AlphaFoldDB" id="A0A1M6M7V5"/>
<dbReference type="NCBIfam" id="TIGR04183">
    <property type="entry name" value="Por_Secre_tail"/>
    <property type="match status" value="1"/>
</dbReference>
<evidence type="ECO:0000256" key="3">
    <source>
        <dbReference type="ARBA" id="ARBA00023180"/>
    </source>
</evidence>
<feature type="domain" description="Secretion system C-terminal sorting" evidence="5">
    <location>
        <begin position="424"/>
        <end position="495"/>
    </location>
</feature>
<keyword evidence="1 4" id="KW-0732">Signal</keyword>
<reference evidence="7" key="1">
    <citation type="submission" date="2016-11" db="EMBL/GenBank/DDBJ databases">
        <authorList>
            <person name="Varghese N."/>
            <person name="Submissions S."/>
        </authorList>
    </citation>
    <scope>NUCLEOTIDE SEQUENCE [LARGE SCALE GENOMIC DNA]</scope>
    <source>
        <strain evidence="7">DSM 26349</strain>
    </source>
</reference>
<dbReference type="Pfam" id="PF14312">
    <property type="entry name" value="FG-GAP_2"/>
    <property type="match status" value="5"/>
</dbReference>
<evidence type="ECO:0000256" key="4">
    <source>
        <dbReference type="SAM" id="SignalP"/>
    </source>
</evidence>
<dbReference type="SMART" id="SM00191">
    <property type="entry name" value="Int_alpha"/>
    <property type="match status" value="4"/>
</dbReference>
<dbReference type="PROSITE" id="PS51470">
    <property type="entry name" value="FG_GAP"/>
    <property type="match status" value="1"/>
</dbReference>
<protein>
    <submittedName>
        <fullName evidence="6">Por secretion system C-terminal sorting domain-containing protein</fullName>
    </submittedName>
</protein>
<gene>
    <name evidence="6" type="ORF">SAMN04487908_1265</name>
</gene>
<keyword evidence="7" id="KW-1185">Reference proteome</keyword>
<dbReference type="Pfam" id="PF18962">
    <property type="entry name" value="Por_Secre_tail"/>
    <property type="match status" value="1"/>
</dbReference>
<evidence type="ECO:0000256" key="2">
    <source>
        <dbReference type="ARBA" id="ARBA00022737"/>
    </source>
</evidence>
<evidence type="ECO:0000256" key="1">
    <source>
        <dbReference type="ARBA" id="ARBA00022729"/>
    </source>
</evidence>
<feature type="signal peptide" evidence="4">
    <location>
        <begin position="1"/>
        <end position="24"/>
    </location>
</feature>
<dbReference type="InterPro" id="IPR026444">
    <property type="entry name" value="Secre_tail"/>
</dbReference>
<dbReference type="SUPFAM" id="SSF69318">
    <property type="entry name" value="Integrin alpha N-terminal domain"/>
    <property type="match status" value="1"/>
</dbReference>